<dbReference type="AlphaFoldDB" id="A0A0K1PY46"/>
<accession>A0A0K1PY46</accession>
<dbReference type="PATRIC" id="fig|1391654.3.peg.5177"/>
<dbReference type="GO" id="GO:0016780">
    <property type="term" value="F:phosphotransferase activity, for other substituted phosphate groups"/>
    <property type="evidence" value="ECO:0007669"/>
    <property type="project" value="TreeGrafter"/>
</dbReference>
<dbReference type="KEGG" id="llu:AKJ09_05117"/>
<dbReference type="Proteomes" id="UP000064967">
    <property type="component" value="Chromosome"/>
</dbReference>
<gene>
    <name evidence="3" type="ORF">AKJ09_05117</name>
</gene>
<dbReference type="Pfam" id="PF02397">
    <property type="entry name" value="Bac_transf"/>
    <property type="match status" value="1"/>
</dbReference>
<reference evidence="3 4" key="1">
    <citation type="submission" date="2015-08" db="EMBL/GenBank/DDBJ databases">
        <authorList>
            <person name="Babu N.S."/>
            <person name="Beckwith C.J."/>
            <person name="Beseler K.G."/>
            <person name="Brison A."/>
            <person name="Carone J.V."/>
            <person name="Caskin T.P."/>
            <person name="Diamond M."/>
            <person name="Durham M.E."/>
            <person name="Foxe J.M."/>
            <person name="Go M."/>
            <person name="Henderson B.A."/>
            <person name="Jones I.B."/>
            <person name="McGettigan J.A."/>
            <person name="Micheletti S.J."/>
            <person name="Nasrallah M.E."/>
            <person name="Ortiz D."/>
            <person name="Piller C.R."/>
            <person name="Privatt S.R."/>
            <person name="Schneider S.L."/>
            <person name="Sharp S."/>
            <person name="Smith T.C."/>
            <person name="Stanton J.D."/>
            <person name="Ullery H.E."/>
            <person name="Wilson R.J."/>
            <person name="Serrano M.G."/>
            <person name="Buck G."/>
            <person name="Lee V."/>
            <person name="Wang Y."/>
            <person name="Carvalho R."/>
            <person name="Voegtly L."/>
            <person name="Shi R."/>
            <person name="Duckworth R."/>
            <person name="Johnson A."/>
            <person name="Loviza R."/>
            <person name="Walstead R."/>
            <person name="Shah Z."/>
            <person name="Kiflezghi M."/>
            <person name="Wade K."/>
            <person name="Ball S.L."/>
            <person name="Bradley K.W."/>
            <person name="Asai D.J."/>
            <person name="Bowman C.A."/>
            <person name="Russell D.A."/>
            <person name="Pope W.H."/>
            <person name="Jacobs-Sera D."/>
            <person name="Hendrix R.W."/>
            <person name="Hatfull G.F."/>
        </authorList>
    </citation>
    <scope>NUCLEOTIDE SEQUENCE [LARGE SCALE GENOMIC DNA]</scope>
    <source>
        <strain evidence="3 4">DSM 27648</strain>
    </source>
</reference>
<evidence type="ECO:0000259" key="2">
    <source>
        <dbReference type="Pfam" id="PF02397"/>
    </source>
</evidence>
<organism evidence="3 4">
    <name type="scientific">Labilithrix luteola</name>
    <dbReference type="NCBI Taxonomy" id="1391654"/>
    <lineage>
        <taxon>Bacteria</taxon>
        <taxon>Pseudomonadati</taxon>
        <taxon>Myxococcota</taxon>
        <taxon>Polyangia</taxon>
        <taxon>Polyangiales</taxon>
        <taxon>Labilitrichaceae</taxon>
        <taxon>Labilithrix</taxon>
    </lineage>
</organism>
<keyword evidence="3" id="KW-0808">Transferase</keyword>
<evidence type="ECO:0000313" key="4">
    <source>
        <dbReference type="Proteomes" id="UP000064967"/>
    </source>
</evidence>
<dbReference type="InterPro" id="IPR003362">
    <property type="entry name" value="Bact_transf"/>
</dbReference>
<comment type="similarity">
    <text evidence="1">Belongs to the bacterial sugar transferase family.</text>
</comment>
<dbReference type="STRING" id="1391654.AKJ09_05117"/>
<name>A0A0K1PY46_9BACT</name>
<proteinExistence type="inferred from homology"/>
<keyword evidence="4" id="KW-1185">Reference proteome</keyword>
<dbReference type="EMBL" id="CP012333">
    <property type="protein sequence ID" value="AKU98453.1"/>
    <property type="molecule type" value="Genomic_DNA"/>
</dbReference>
<feature type="domain" description="Bacterial sugar transferase" evidence="2">
    <location>
        <begin position="43"/>
        <end position="244"/>
    </location>
</feature>
<sequence length="273" mass="30076">MVRGDAEPQRTERDLGGELEMVTLSGSSTSYRRGVHITVRIVKRLVDVVGSTAGLVLTLPLYVPIVVAVLAESPGPIFYVQRRAGRLIDGPDGEPRWVEFDLYKIRSMTVDAERNSGAVVSTPGDPRITKVGRFLRATRLDEIPQFWNVLRGDMSLVGPRPERPELLRNLAMVIPFFEERTRGLKPGLTGLAQVSLGYTGAAIAGSDVAKLHDTLTNPFDIPEAEGALADDMRIKLGFDLGYAAALEDFWSYVRLEAWIIVQTPIVMAMSRGR</sequence>
<protein>
    <submittedName>
        <fullName evidence="3">Undecaprenyl-phosphate galactosephosphotransferase</fullName>
    </submittedName>
</protein>
<dbReference type="PANTHER" id="PTHR30576">
    <property type="entry name" value="COLANIC BIOSYNTHESIS UDP-GLUCOSE LIPID CARRIER TRANSFERASE"/>
    <property type="match status" value="1"/>
</dbReference>
<evidence type="ECO:0000313" key="3">
    <source>
        <dbReference type="EMBL" id="AKU98453.1"/>
    </source>
</evidence>
<dbReference type="PANTHER" id="PTHR30576:SF0">
    <property type="entry name" value="UNDECAPRENYL-PHOSPHATE N-ACETYLGALACTOSAMINYL 1-PHOSPHATE TRANSFERASE-RELATED"/>
    <property type="match status" value="1"/>
</dbReference>
<evidence type="ECO:0000256" key="1">
    <source>
        <dbReference type="ARBA" id="ARBA00006464"/>
    </source>
</evidence>